<dbReference type="PRINTS" id="PR00292">
    <property type="entry name" value="POTATOINHBTR"/>
</dbReference>
<keyword evidence="2" id="KW-0646">Protease inhibitor</keyword>
<dbReference type="GO" id="GO:0009611">
    <property type="term" value="P:response to wounding"/>
    <property type="evidence" value="ECO:0007669"/>
    <property type="project" value="InterPro"/>
</dbReference>
<dbReference type="InterPro" id="IPR000864">
    <property type="entry name" value="Prot_inh_pot1"/>
</dbReference>
<gene>
    <name evidence="4" type="ORF">CTI12_AA559900</name>
</gene>
<sequence>MDVCSDVKGKKSWPELVGTSGEIAASIIESEHEGVDAFIVEEGSFVSTDIRCDRVRVFIDDHGIVKEVPKIG</sequence>
<dbReference type="PANTHER" id="PTHR33091">
    <property type="entry name" value="PROTEIN, PUTATIVE, EXPRESSED-RELATED"/>
    <property type="match status" value="1"/>
</dbReference>
<evidence type="ECO:0000313" key="4">
    <source>
        <dbReference type="EMBL" id="PWA37194.1"/>
    </source>
</evidence>
<dbReference type="STRING" id="35608.A0A2U1KK88"/>
<comment type="similarity">
    <text evidence="1">Belongs to the protease inhibitor I13 (potato type I serine protease inhibitor) family.</text>
</comment>
<keyword evidence="5" id="KW-1185">Reference proteome</keyword>
<dbReference type="PANTHER" id="PTHR33091:SF73">
    <property type="entry name" value="INHIBITOR OF TRYPSIN AND HAGEMAN FACTOR-LIKE"/>
    <property type="match status" value="1"/>
</dbReference>
<dbReference type="OrthoDB" id="10013825at2759"/>
<dbReference type="SUPFAM" id="SSF54654">
    <property type="entry name" value="CI-2 family of serine protease inhibitors"/>
    <property type="match status" value="1"/>
</dbReference>
<dbReference type="InterPro" id="IPR036354">
    <property type="entry name" value="Prot_inh_pot1_sf"/>
</dbReference>
<keyword evidence="3" id="KW-0722">Serine protease inhibitor</keyword>
<evidence type="ECO:0000256" key="1">
    <source>
        <dbReference type="ARBA" id="ARBA00008210"/>
    </source>
</evidence>
<dbReference type="Pfam" id="PF00280">
    <property type="entry name" value="potato_inhibit"/>
    <property type="match status" value="1"/>
</dbReference>
<evidence type="ECO:0000256" key="3">
    <source>
        <dbReference type="ARBA" id="ARBA00022900"/>
    </source>
</evidence>
<dbReference type="PROSITE" id="PS00285">
    <property type="entry name" value="POTATO_INHIBITOR"/>
    <property type="match status" value="1"/>
</dbReference>
<dbReference type="AlphaFoldDB" id="A0A2U1KK88"/>
<name>A0A2U1KK88_ARTAN</name>
<dbReference type="Gene3D" id="3.30.10.10">
    <property type="entry name" value="Trypsin Inhibitor V, subunit A"/>
    <property type="match status" value="1"/>
</dbReference>
<evidence type="ECO:0000256" key="2">
    <source>
        <dbReference type="ARBA" id="ARBA00022690"/>
    </source>
</evidence>
<comment type="caution">
    <text evidence="4">The sequence shown here is derived from an EMBL/GenBank/DDBJ whole genome shotgun (WGS) entry which is preliminary data.</text>
</comment>
<reference evidence="4 5" key="1">
    <citation type="journal article" date="2018" name="Mol. Plant">
        <title>The genome of Artemisia annua provides insight into the evolution of Asteraceae family and artemisinin biosynthesis.</title>
        <authorList>
            <person name="Shen Q."/>
            <person name="Zhang L."/>
            <person name="Liao Z."/>
            <person name="Wang S."/>
            <person name="Yan T."/>
            <person name="Shi P."/>
            <person name="Liu M."/>
            <person name="Fu X."/>
            <person name="Pan Q."/>
            <person name="Wang Y."/>
            <person name="Lv Z."/>
            <person name="Lu X."/>
            <person name="Zhang F."/>
            <person name="Jiang W."/>
            <person name="Ma Y."/>
            <person name="Chen M."/>
            <person name="Hao X."/>
            <person name="Li L."/>
            <person name="Tang Y."/>
            <person name="Lv G."/>
            <person name="Zhou Y."/>
            <person name="Sun X."/>
            <person name="Brodelius P.E."/>
            <person name="Rose J.K.C."/>
            <person name="Tang K."/>
        </authorList>
    </citation>
    <scope>NUCLEOTIDE SEQUENCE [LARGE SCALE GENOMIC DNA]</scope>
    <source>
        <strain evidence="5">cv. Huhao1</strain>
        <tissue evidence="4">Leaf</tissue>
    </source>
</reference>
<organism evidence="4 5">
    <name type="scientific">Artemisia annua</name>
    <name type="common">Sweet wormwood</name>
    <dbReference type="NCBI Taxonomy" id="35608"/>
    <lineage>
        <taxon>Eukaryota</taxon>
        <taxon>Viridiplantae</taxon>
        <taxon>Streptophyta</taxon>
        <taxon>Embryophyta</taxon>
        <taxon>Tracheophyta</taxon>
        <taxon>Spermatophyta</taxon>
        <taxon>Magnoliopsida</taxon>
        <taxon>eudicotyledons</taxon>
        <taxon>Gunneridae</taxon>
        <taxon>Pentapetalae</taxon>
        <taxon>asterids</taxon>
        <taxon>campanulids</taxon>
        <taxon>Asterales</taxon>
        <taxon>Asteraceae</taxon>
        <taxon>Asteroideae</taxon>
        <taxon>Anthemideae</taxon>
        <taxon>Artemisiinae</taxon>
        <taxon>Artemisia</taxon>
    </lineage>
</organism>
<dbReference type="Proteomes" id="UP000245207">
    <property type="component" value="Unassembled WGS sequence"/>
</dbReference>
<accession>A0A2U1KK88</accession>
<proteinExistence type="inferred from homology"/>
<dbReference type="GO" id="GO:0004867">
    <property type="term" value="F:serine-type endopeptidase inhibitor activity"/>
    <property type="evidence" value="ECO:0007669"/>
    <property type="project" value="UniProtKB-KW"/>
</dbReference>
<dbReference type="EMBL" id="PKPP01017125">
    <property type="protein sequence ID" value="PWA37194.1"/>
    <property type="molecule type" value="Genomic_DNA"/>
</dbReference>
<protein>
    <submittedName>
        <fullName evidence="4">Proteinase inhibitor I13</fullName>
    </submittedName>
</protein>
<evidence type="ECO:0000313" key="5">
    <source>
        <dbReference type="Proteomes" id="UP000245207"/>
    </source>
</evidence>